<dbReference type="PANTHER" id="PTHR35090">
    <property type="entry name" value="DNA-DIRECTED RNA POLYMERASE SUBUNIT I"/>
    <property type="match status" value="1"/>
</dbReference>
<feature type="domain" description="4-vinyl reductase 4VR" evidence="1">
    <location>
        <begin position="137"/>
        <end position="175"/>
    </location>
</feature>
<gene>
    <name evidence="2" type="ORF">OdinLCB4_004345</name>
</gene>
<proteinExistence type="predicted"/>
<dbReference type="Gene3D" id="3.30.1380.20">
    <property type="entry name" value="Trafficking protein particle complex subunit 3"/>
    <property type="match status" value="1"/>
</dbReference>
<evidence type="ECO:0000313" key="3">
    <source>
        <dbReference type="Proteomes" id="UP000186851"/>
    </source>
</evidence>
<organism evidence="2 3">
    <name type="scientific">Odinarchaeota yellowstonii (strain LCB_4)</name>
    <dbReference type="NCBI Taxonomy" id="1841599"/>
    <lineage>
        <taxon>Archaea</taxon>
        <taxon>Promethearchaeati</taxon>
        <taxon>Candidatus Odinarchaeota</taxon>
        <taxon>Candidatus Odinarchaeia</taxon>
        <taxon>Candidatus Odinarchaeales</taxon>
        <taxon>Candidatus Odinarchaeaceae</taxon>
        <taxon>Candidatus Odinarchaeum</taxon>
    </lineage>
</organism>
<sequence length="178" mass="20142">MFKKIDDSSLIALAQLLELDVDSGVLKVFNQRVGIFPLNSVLQLFEEIKKQINSKRFNEIIKIAGVKFGEGLLETILSLDKNDLIEFNPLQGREALSKILSFFGFGKIEYVTSLKNSTATLNYYNSPAEELDSNIFCLLIAGIIEGVLSRLYSKEVKVKEVKCVKRKDKYCSFKIFLS</sequence>
<accession>A0AAF0D105</accession>
<evidence type="ECO:0000313" key="2">
    <source>
        <dbReference type="EMBL" id="WEU39720.1"/>
    </source>
</evidence>
<protein>
    <recommendedName>
        <fullName evidence="1">4-vinyl reductase 4VR domain-containing protein</fullName>
    </recommendedName>
</protein>
<dbReference type="Proteomes" id="UP000186851">
    <property type="component" value="Chromosome"/>
</dbReference>
<dbReference type="InterPro" id="IPR024096">
    <property type="entry name" value="NO_sig/Golgi_transp_ligand-bd"/>
</dbReference>
<dbReference type="AlphaFoldDB" id="A0AAF0D105"/>
<dbReference type="KEGG" id="oyw:OdinLCB4_004345"/>
<dbReference type="SUPFAM" id="SSF111126">
    <property type="entry name" value="Ligand-binding domain in the NO signalling and Golgi transport"/>
    <property type="match status" value="1"/>
</dbReference>
<name>A0AAF0D105_ODILC</name>
<dbReference type="InterPro" id="IPR004096">
    <property type="entry name" value="V4R"/>
</dbReference>
<reference evidence="2" key="2">
    <citation type="journal article" date="2022" name="Nat. Microbiol.">
        <title>A closed Candidatus Odinarchaeum chromosome exposes Asgard archaeal viruses.</title>
        <authorList>
            <person name="Tamarit D."/>
            <person name="Caceres E.F."/>
            <person name="Krupovic M."/>
            <person name="Nijland R."/>
            <person name="Eme L."/>
            <person name="Robinson N.P."/>
            <person name="Ettema T.J.G."/>
        </authorList>
    </citation>
    <scope>NUCLEOTIDE SEQUENCE</scope>
    <source>
        <strain evidence="2">LCB_4</strain>
    </source>
</reference>
<evidence type="ECO:0000259" key="1">
    <source>
        <dbReference type="Pfam" id="PF02830"/>
    </source>
</evidence>
<dbReference type="PANTHER" id="PTHR35090:SF1">
    <property type="entry name" value="SLR0144 PROTEIN"/>
    <property type="match status" value="1"/>
</dbReference>
<dbReference type="Pfam" id="PF02830">
    <property type="entry name" value="V4R"/>
    <property type="match status" value="1"/>
</dbReference>
<reference evidence="2" key="1">
    <citation type="journal article" date="2017" name="Nature">
        <title>Asgard archaea illuminate the origin of eukaryotic cellular complexity.</title>
        <authorList>
            <person name="Zaremba-Niedzwiedzka K."/>
            <person name="Caceres E.F."/>
            <person name="Saw J.H."/>
            <person name="Backstrom D."/>
            <person name="Juzokaite L."/>
            <person name="Vancaester E."/>
            <person name="Seitz K.W."/>
            <person name="Anantharaman K."/>
            <person name="Starnawski P."/>
            <person name="Kjeldsen K.U."/>
            <person name="Scott M.B."/>
            <person name="Nunoura T."/>
            <person name="Banfield J.F."/>
            <person name="Schramm A."/>
            <person name="Baker B.J."/>
            <person name="Spang A."/>
            <person name="Ettema T.J.G."/>
        </authorList>
    </citation>
    <scope>NUCLEOTIDE SEQUENCE</scope>
    <source>
        <strain evidence="2">LCB_4</strain>
    </source>
</reference>
<dbReference type="EMBL" id="CP091871">
    <property type="protein sequence ID" value="WEU39720.1"/>
    <property type="molecule type" value="Genomic_DNA"/>
</dbReference>